<dbReference type="EMBL" id="JACTAM010000015">
    <property type="protein sequence ID" value="KAI2656634.1"/>
    <property type="molecule type" value="Genomic_DNA"/>
</dbReference>
<proteinExistence type="predicted"/>
<dbReference type="SUPFAM" id="SSF56672">
    <property type="entry name" value="DNA/RNA polymerases"/>
    <property type="match status" value="1"/>
</dbReference>
<dbReference type="CDD" id="cd09275">
    <property type="entry name" value="RNase_HI_RT_DIRS1"/>
    <property type="match status" value="1"/>
</dbReference>
<dbReference type="Proteomes" id="UP000830375">
    <property type="component" value="Unassembled WGS sequence"/>
</dbReference>
<organism evidence="1 2">
    <name type="scientific">Labeo rohita</name>
    <name type="common">Indian major carp</name>
    <name type="synonym">Cyprinus rohita</name>
    <dbReference type="NCBI Taxonomy" id="84645"/>
    <lineage>
        <taxon>Eukaryota</taxon>
        <taxon>Metazoa</taxon>
        <taxon>Chordata</taxon>
        <taxon>Craniata</taxon>
        <taxon>Vertebrata</taxon>
        <taxon>Euteleostomi</taxon>
        <taxon>Actinopterygii</taxon>
        <taxon>Neopterygii</taxon>
        <taxon>Teleostei</taxon>
        <taxon>Ostariophysi</taxon>
        <taxon>Cypriniformes</taxon>
        <taxon>Cyprinidae</taxon>
        <taxon>Labeoninae</taxon>
        <taxon>Labeonini</taxon>
        <taxon>Labeo</taxon>
    </lineage>
</organism>
<dbReference type="PANTHER" id="PTHR33050">
    <property type="entry name" value="REVERSE TRANSCRIPTASE DOMAIN-CONTAINING PROTEIN"/>
    <property type="match status" value="1"/>
</dbReference>
<reference evidence="1 2" key="1">
    <citation type="submission" date="2022-01" db="EMBL/GenBank/DDBJ databases">
        <title>A high-quality chromosome-level genome assembly of rohu carp, Labeo rohita.</title>
        <authorList>
            <person name="Arick M.A. II"/>
            <person name="Hsu C.-Y."/>
            <person name="Magbanua Z."/>
            <person name="Pechanova O."/>
            <person name="Grover C."/>
            <person name="Miller E."/>
            <person name="Thrash A."/>
            <person name="Ezzel L."/>
            <person name="Alam S."/>
            <person name="Benzie J."/>
            <person name="Hamilton M."/>
            <person name="Karsi A."/>
            <person name="Lawrence M.L."/>
            <person name="Peterson D.G."/>
        </authorList>
    </citation>
    <scope>NUCLEOTIDE SEQUENCE [LARGE SCALE GENOMIC DNA]</scope>
    <source>
        <strain evidence="2">BAU-BD-2019</strain>
        <tissue evidence="1">Blood</tissue>
    </source>
</reference>
<accession>A0ABQ8M137</accession>
<dbReference type="InterPro" id="IPR043502">
    <property type="entry name" value="DNA/RNA_pol_sf"/>
</dbReference>
<comment type="caution">
    <text evidence="1">The sequence shown here is derived from an EMBL/GenBank/DDBJ whole genome shotgun (WGS) entry which is preliminary data.</text>
</comment>
<dbReference type="PANTHER" id="PTHR33050:SF7">
    <property type="entry name" value="RIBONUCLEASE H"/>
    <property type="match status" value="1"/>
</dbReference>
<name>A0ABQ8M137_LABRO</name>
<evidence type="ECO:0000313" key="2">
    <source>
        <dbReference type="Proteomes" id="UP000830375"/>
    </source>
</evidence>
<sequence>MDNIRNLHGKQRRENDEINQLNQGKSTHGEIAADRIVVQPQLETRNKCGIVPAHPVGKLPSTLLQTSQPVLSLCHLVLVQCSVTLAKGFSTQPVGLGKEQTLPNAGDLFSWYGVGFGQTDSTPHGGMLMLNCLIMFKSRAQVPLKQLLRLLGHMTAAVAVTPLGLLHMRQLQHWIHGRVPRPCFLWAGGPLEQVSRHAVVYTDASITGWGATYGGHAVLGVWTSPQLHWHINYLELLAVRFSLNHLKGCLRGKHVLVHMINTMTIAYINRQGGRILQLARHLLLWSLKHLRSLCAVHILGLHNHMADDQSQAAS</sequence>
<evidence type="ECO:0000313" key="1">
    <source>
        <dbReference type="EMBL" id="KAI2656634.1"/>
    </source>
</evidence>
<protein>
    <submittedName>
        <fullName evidence="1">ORF V: Enzymatic polyprotein</fullName>
    </submittedName>
</protein>
<dbReference type="InterPro" id="IPR052055">
    <property type="entry name" value="Hepadnavirus_pol/RT"/>
</dbReference>
<gene>
    <name evidence="1" type="ORF">H4Q32_029850</name>
</gene>
<keyword evidence="2" id="KW-1185">Reference proteome</keyword>